<evidence type="ECO:0000256" key="1">
    <source>
        <dbReference type="SAM" id="SignalP"/>
    </source>
</evidence>
<name>A0ABP5KVB0_9ACTN</name>
<evidence type="ECO:0000313" key="2">
    <source>
        <dbReference type="EMBL" id="GAA2137956.1"/>
    </source>
</evidence>
<feature type="chain" id="PRO_5046022211" description="Ig-like domain repeat protein" evidence="1">
    <location>
        <begin position="29"/>
        <end position="138"/>
    </location>
</feature>
<comment type="caution">
    <text evidence="2">The sequence shown here is derived from an EMBL/GenBank/DDBJ whole genome shotgun (WGS) entry which is preliminary data.</text>
</comment>
<sequence length="138" mass="14965">MKKLFAGLVATIMMVGLVSGLSAGSAVAKSRYPDSVATGVNIKVANKVKKGHSVRIGVKVTAAGNGGPKNGSVSIRVHRRAGGYHWVDGRDYDGGWVYFRTSKFNKVGKYFVRARYDRPGANSPWMDSNNQDSFKVVR</sequence>
<keyword evidence="1" id="KW-0732">Signal</keyword>
<dbReference type="EMBL" id="BAAAQR010000001">
    <property type="protein sequence ID" value="GAA2137956.1"/>
    <property type="molecule type" value="Genomic_DNA"/>
</dbReference>
<accession>A0ABP5KVB0</accession>
<dbReference type="Proteomes" id="UP001501771">
    <property type="component" value="Unassembled WGS sequence"/>
</dbReference>
<reference evidence="3" key="1">
    <citation type="journal article" date="2019" name="Int. J. Syst. Evol. Microbiol.">
        <title>The Global Catalogue of Microorganisms (GCM) 10K type strain sequencing project: providing services to taxonomists for standard genome sequencing and annotation.</title>
        <authorList>
            <consortium name="The Broad Institute Genomics Platform"/>
            <consortium name="The Broad Institute Genome Sequencing Center for Infectious Disease"/>
            <person name="Wu L."/>
            <person name="Ma J."/>
        </authorList>
    </citation>
    <scope>NUCLEOTIDE SEQUENCE [LARGE SCALE GENOMIC DNA]</scope>
    <source>
        <strain evidence="3">JCM 16022</strain>
    </source>
</reference>
<organism evidence="2 3">
    <name type="scientific">Nocardioides koreensis</name>
    <dbReference type="NCBI Taxonomy" id="433651"/>
    <lineage>
        <taxon>Bacteria</taxon>
        <taxon>Bacillati</taxon>
        <taxon>Actinomycetota</taxon>
        <taxon>Actinomycetes</taxon>
        <taxon>Propionibacteriales</taxon>
        <taxon>Nocardioidaceae</taxon>
        <taxon>Nocardioides</taxon>
    </lineage>
</organism>
<proteinExistence type="predicted"/>
<evidence type="ECO:0000313" key="3">
    <source>
        <dbReference type="Proteomes" id="UP001501771"/>
    </source>
</evidence>
<dbReference type="RefSeq" id="WP_344147199.1">
    <property type="nucleotide sequence ID" value="NZ_BAAAQR010000001.1"/>
</dbReference>
<keyword evidence="3" id="KW-1185">Reference proteome</keyword>
<gene>
    <name evidence="2" type="ORF">GCM10009844_05530</name>
</gene>
<feature type="signal peptide" evidence="1">
    <location>
        <begin position="1"/>
        <end position="28"/>
    </location>
</feature>
<protein>
    <recommendedName>
        <fullName evidence="4">Ig-like domain repeat protein</fullName>
    </recommendedName>
</protein>
<evidence type="ECO:0008006" key="4">
    <source>
        <dbReference type="Google" id="ProtNLM"/>
    </source>
</evidence>